<sequence length="66" mass="7465">MRLRHVRLLRTIFFAQVPRTSPLTTHGSNFVEEEPLDGGYFEYSQSVPASDSRYIEGIPVGLLDTP</sequence>
<protein>
    <submittedName>
        <fullName evidence="1">Uncharacterized protein</fullName>
    </submittedName>
</protein>
<organism evidence="1 2">
    <name type="scientific">Smittium culicis</name>
    <dbReference type="NCBI Taxonomy" id="133412"/>
    <lineage>
        <taxon>Eukaryota</taxon>
        <taxon>Fungi</taxon>
        <taxon>Fungi incertae sedis</taxon>
        <taxon>Zoopagomycota</taxon>
        <taxon>Kickxellomycotina</taxon>
        <taxon>Harpellomycetes</taxon>
        <taxon>Harpellales</taxon>
        <taxon>Legeriomycetaceae</taxon>
        <taxon>Smittium</taxon>
    </lineage>
</organism>
<name>A0A1R1XG64_9FUNG</name>
<dbReference type="Proteomes" id="UP000187429">
    <property type="component" value="Unassembled WGS sequence"/>
</dbReference>
<dbReference type="EMBL" id="LSSM01005010">
    <property type="protein sequence ID" value="OMJ13608.1"/>
    <property type="molecule type" value="Genomic_DNA"/>
</dbReference>
<dbReference type="AlphaFoldDB" id="A0A1R1XG64"/>
<evidence type="ECO:0000313" key="2">
    <source>
        <dbReference type="Proteomes" id="UP000187429"/>
    </source>
</evidence>
<evidence type="ECO:0000313" key="1">
    <source>
        <dbReference type="EMBL" id="OMJ13608.1"/>
    </source>
</evidence>
<proteinExistence type="predicted"/>
<accession>A0A1R1XG64</accession>
<comment type="caution">
    <text evidence="1">The sequence shown here is derived from an EMBL/GenBank/DDBJ whole genome shotgun (WGS) entry which is preliminary data.</text>
</comment>
<gene>
    <name evidence="1" type="ORF">AYI69_g8933</name>
</gene>
<keyword evidence="2" id="KW-1185">Reference proteome</keyword>
<reference evidence="2" key="1">
    <citation type="submission" date="2017-01" db="EMBL/GenBank/DDBJ databases">
        <authorList>
            <person name="Wang Y."/>
            <person name="White M."/>
            <person name="Kvist S."/>
            <person name="Moncalvo J.-M."/>
        </authorList>
    </citation>
    <scope>NUCLEOTIDE SEQUENCE [LARGE SCALE GENOMIC DNA]</scope>
    <source>
        <strain evidence="2">ID-206-W2</strain>
    </source>
</reference>